<keyword evidence="3" id="KW-1185">Reference proteome</keyword>
<accession>A0A2U1K4M5</accession>
<comment type="caution">
    <text evidence="2">The sequence shown here is derived from an EMBL/GenBank/DDBJ whole genome shotgun (WGS) entry which is preliminary data.</text>
</comment>
<sequence>MISTNKYEVFPVIAPVEFSLKTVNFYLVKDDHSLTLIDAGYNDEDCWQALQKTLKENDCKLSDLTQIILTHHHIDHVGLINRITEIHPIPVYCHPLSIPRLKREPRFMEMRVDFYTKLYEEMGCGEAGKKQIHYLQKALTKNKSQAIECDLSEITAEKFMGFEVIETPGHAPDQLAFYDRKQKWLFSGDLLIEHISSNALVEPDPFGIRMNTLTDHYNSMEKFLSFEIDTIFPGHGTLIKNHHELITKRLNGIERKAEKFLALIKNGFTTGSEIAHEYYKETYEKQFSLVMSEVVGHLDYLETNGKVEKKKTNGIWHYTVVE</sequence>
<dbReference type="EMBL" id="QCZG01000014">
    <property type="protein sequence ID" value="PWA11943.1"/>
    <property type="molecule type" value="Genomic_DNA"/>
</dbReference>
<dbReference type="PANTHER" id="PTHR23131">
    <property type="entry name" value="ENDORIBONUCLEASE LACTB2"/>
    <property type="match status" value="1"/>
</dbReference>
<dbReference type="InterPro" id="IPR001279">
    <property type="entry name" value="Metallo-B-lactamas"/>
</dbReference>
<dbReference type="PANTHER" id="PTHR23131:SF4">
    <property type="entry name" value="METALLO-BETA-LACTAMASE SUPERFAMILY POTEIN"/>
    <property type="match status" value="1"/>
</dbReference>
<dbReference type="Gene3D" id="3.60.15.10">
    <property type="entry name" value="Ribonuclease Z/Hydroxyacylglutathione hydrolase-like"/>
    <property type="match status" value="1"/>
</dbReference>
<dbReference type="SMART" id="SM00849">
    <property type="entry name" value="Lactamase_B"/>
    <property type="match status" value="1"/>
</dbReference>
<keyword evidence="2" id="KW-0378">Hydrolase</keyword>
<gene>
    <name evidence="2" type="ORF">DCC39_08385</name>
</gene>
<dbReference type="RefSeq" id="WP_116554443.1">
    <property type="nucleotide sequence ID" value="NZ_QCZG01000014.1"/>
</dbReference>
<reference evidence="2 3" key="1">
    <citation type="submission" date="2018-04" db="EMBL/GenBank/DDBJ databases">
        <title>Camelliibacillus theae gen. nov., sp. nov., isolated from Pu'er tea.</title>
        <authorList>
            <person name="Niu L."/>
        </authorList>
    </citation>
    <scope>NUCLEOTIDE SEQUENCE [LARGE SCALE GENOMIC DNA]</scope>
    <source>
        <strain evidence="2 3">T8</strain>
    </source>
</reference>
<protein>
    <submittedName>
        <fullName evidence="2">MBL fold metallo-hydrolase</fullName>
    </submittedName>
</protein>
<evidence type="ECO:0000259" key="1">
    <source>
        <dbReference type="SMART" id="SM00849"/>
    </source>
</evidence>
<dbReference type="OrthoDB" id="9761531at2"/>
<dbReference type="SUPFAM" id="SSF56281">
    <property type="entry name" value="Metallo-hydrolase/oxidoreductase"/>
    <property type="match status" value="1"/>
</dbReference>
<evidence type="ECO:0000313" key="2">
    <source>
        <dbReference type="EMBL" id="PWA11943.1"/>
    </source>
</evidence>
<feature type="domain" description="Metallo-beta-lactamase" evidence="1">
    <location>
        <begin position="22"/>
        <end position="235"/>
    </location>
</feature>
<proteinExistence type="predicted"/>
<organism evidence="2 3">
    <name type="scientific">Pueribacillus theae</name>
    <dbReference type="NCBI Taxonomy" id="2171751"/>
    <lineage>
        <taxon>Bacteria</taxon>
        <taxon>Bacillati</taxon>
        <taxon>Bacillota</taxon>
        <taxon>Bacilli</taxon>
        <taxon>Bacillales</taxon>
        <taxon>Bacillaceae</taxon>
        <taxon>Pueribacillus</taxon>
    </lineage>
</organism>
<name>A0A2U1K4M5_9BACI</name>
<dbReference type="GO" id="GO:0016787">
    <property type="term" value="F:hydrolase activity"/>
    <property type="evidence" value="ECO:0007669"/>
    <property type="project" value="UniProtKB-KW"/>
</dbReference>
<dbReference type="InterPro" id="IPR036866">
    <property type="entry name" value="RibonucZ/Hydroxyglut_hydro"/>
</dbReference>
<dbReference type="InterPro" id="IPR050662">
    <property type="entry name" value="Sec-metab_biosynth-thioest"/>
</dbReference>
<evidence type="ECO:0000313" key="3">
    <source>
        <dbReference type="Proteomes" id="UP000245998"/>
    </source>
</evidence>
<dbReference type="Proteomes" id="UP000245998">
    <property type="component" value="Unassembled WGS sequence"/>
</dbReference>
<dbReference type="AlphaFoldDB" id="A0A2U1K4M5"/>
<dbReference type="Pfam" id="PF00753">
    <property type="entry name" value="Lactamase_B"/>
    <property type="match status" value="1"/>
</dbReference>